<gene>
    <name evidence="2" type="primary">rfbG</name>
    <name evidence="2" type="ORF">DU000_05150</name>
</gene>
<dbReference type="AlphaFoldDB" id="A0A368L3S9"/>
<dbReference type="GO" id="GO:0047733">
    <property type="term" value="F:CDP-glucose 4,6-dehydratase activity"/>
    <property type="evidence" value="ECO:0007669"/>
    <property type="project" value="UniProtKB-EC"/>
</dbReference>
<protein>
    <submittedName>
        <fullName evidence="2">CDP-glucose 4,6-dehydratase</fullName>
        <ecNumber evidence="2">4.2.1.45</ecNumber>
    </submittedName>
</protein>
<dbReference type="InterPro" id="IPR013445">
    <property type="entry name" value="CDP_4_6_deHydtase"/>
</dbReference>
<dbReference type="Gene3D" id="3.40.50.720">
    <property type="entry name" value="NAD(P)-binding Rossmann-like Domain"/>
    <property type="match status" value="1"/>
</dbReference>
<dbReference type="SUPFAM" id="SSF51735">
    <property type="entry name" value="NAD(P)-binding Rossmann-fold domains"/>
    <property type="match status" value="1"/>
</dbReference>
<reference evidence="2 3" key="1">
    <citation type="journal article" date="2018" name="Int. J. Syst. Evol. Microbiol.">
        <title>Parvibium lacunae gen. nov., sp. nov., a new member of the family Alcaligenaceae isolated from a freshwater pond.</title>
        <authorList>
            <person name="Chen W.M."/>
            <person name="Xie P.B."/>
            <person name="Hsu M.Y."/>
            <person name="Sheu S.Y."/>
        </authorList>
    </citation>
    <scope>NUCLEOTIDE SEQUENCE [LARGE SCALE GENOMIC DNA]</scope>
    <source>
        <strain evidence="2 3">KMB9</strain>
    </source>
</reference>
<dbReference type="EC" id="4.2.1.45" evidence="2"/>
<organism evidence="2 3">
    <name type="scientific">Parvibium lacunae</name>
    <dbReference type="NCBI Taxonomy" id="1888893"/>
    <lineage>
        <taxon>Bacteria</taxon>
        <taxon>Pseudomonadati</taxon>
        <taxon>Pseudomonadota</taxon>
        <taxon>Betaproteobacteria</taxon>
        <taxon>Burkholderiales</taxon>
        <taxon>Alcaligenaceae</taxon>
        <taxon>Parvibium</taxon>
    </lineage>
</organism>
<dbReference type="RefSeq" id="WP_114402298.1">
    <property type="nucleotide sequence ID" value="NZ_QPGB01000002.1"/>
</dbReference>
<dbReference type="InterPro" id="IPR036291">
    <property type="entry name" value="NAD(P)-bd_dom_sf"/>
</dbReference>
<proteinExistence type="predicted"/>
<feature type="domain" description="NAD(P)-binding" evidence="1">
    <location>
        <begin position="19"/>
        <end position="253"/>
    </location>
</feature>
<dbReference type="Proteomes" id="UP000252357">
    <property type="component" value="Unassembled WGS sequence"/>
</dbReference>
<name>A0A368L3S9_9BURK</name>
<dbReference type="InterPro" id="IPR016040">
    <property type="entry name" value="NAD(P)-bd_dom"/>
</dbReference>
<accession>A0A368L3S9</accession>
<keyword evidence="2" id="KW-0456">Lyase</keyword>
<dbReference type="NCBIfam" id="TIGR02622">
    <property type="entry name" value="CDP_4_6_dhtase"/>
    <property type="match status" value="1"/>
</dbReference>
<evidence type="ECO:0000313" key="2">
    <source>
        <dbReference type="EMBL" id="RCS58214.1"/>
    </source>
</evidence>
<evidence type="ECO:0000259" key="1">
    <source>
        <dbReference type="Pfam" id="PF16363"/>
    </source>
</evidence>
<keyword evidence="3" id="KW-1185">Reference proteome</keyword>
<dbReference type="Gene3D" id="3.90.25.10">
    <property type="entry name" value="UDP-galactose 4-epimerase, domain 1"/>
    <property type="match status" value="1"/>
</dbReference>
<dbReference type="OrthoDB" id="9779041at2"/>
<dbReference type="Pfam" id="PF16363">
    <property type="entry name" value="GDP_Man_Dehyd"/>
    <property type="match status" value="1"/>
</dbReference>
<sequence length="396" mass="43713">MTGLLAPPNPSFWRQKKVLVTGHTGFKGAWLSHWLHRLGAEVIGVALPPPTTSPSLFSALNLDKYCHHHIQDIRDHEGLNHLMQQYQPEIIFHLAAQSLVRTSYRDPLTTFSSNVMGTVHVLEACRHLPTLRMALMITTDKVYAQPQQGVVSDLEHDESSRVSRGFAETDRLGGHDPYSASKAAAELAIQSYIDSFLGPAGKPIAVARAGNVIGGGDWSAERLIPDAIHAWSTGTPLEIRHPGAIRPWQHVLEPLYSYLQLAEKIWHRPNLAGAYNLGPDLNATAEVQSVVRLAAQCYHQQTSQPATVDWPASSEPTAASATQWHEAACLRLNTQKALEVFGLRPVWPLSEAIERTIAWYARFQQGDAAMALCNQDIQHFEACLKGHTDTTEDCDA</sequence>
<dbReference type="EMBL" id="QPGB01000002">
    <property type="protein sequence ID" value="RCS58214.1"/>
    <property type="molecule type" value="Genomic_DNA"/>
</dbReference>
<comment type="caution">
    <text evidence="2">The sequence shown here is derived from an EMBL/GenBank/DDBJ whole genome shotgun (WGS) entry which is preliminary data.</text>
</comment>
<evidence type="ECO:0000313" key="3">
    <source>
        <dbReference type="Proteomes" id="UP000252357"/>
    </source>
</evidence>
<dbReference type="PANTHER" id="PTHR43000">
    <property type="entry name" value="DTDP-D-GLUCOSE 4,6-DEHYDRATASE-RELATED"/>
    <property type="match status" value="1"/>
</dbReference>